<dbReference type="InterPro" id="IPR016130">
    <property type="entry name" value="Tyr_Pase_AS"/>
</dbReference>
<sequence>MSQINQQSVDYDILSKINQQATAYHETLSKQRAASSDSDHPPKSEIEHAPSSDIERPMSEIEPGLFLGDEVNSYTVSGLASNNIGAIVTMLKVRPIYWSHPQYRPFVDMDRHMFIPCRDSNTQDLLRRMPDICDFIHQMLHGEERQSVLVHCHKGISRSATAIVAYLMRTHRQPLDAVLASVKAIRPIVRPNPNFMEQLAVWAAVGYEPWEDAARTTPKPRYAAYLAGWRESGG</sequence>
<dbReference type="GO" id="GO:0043409">
    <property type="term" value="P:negative regulation of MAPK cascade"/>
    <property type="evidence" value="ECO:0007669"/>
    <property type="project" value="TreeGrafter"/>
</dbReference>
<dbReference type="PROSITE" id="PS00383">
    <property type="entry name" value="TYR_PHOSPHATASE_1"/>
    <property type="match status" value="1"/>
</dbReference>
<dbReference type="InterPro" id="IPR000387">
    <property type="entry name" value="Tyr_Pase_dom"/>
</dbReference>
<evidence type="ECO:0000256" key="3">
    <source>
        <dbReference type="ARBA" id="ARBA00022801"/>
    </source>
</evidence>
<keyword evidence="4" id="KW-0904">Protein phosphatase</keyword>
<feature type="region of interest" description="Disordered" evidence="5">
    <location>
        <begin position="24"/>
        <end position="57"/>
    </location>
</feature>
<dbReference type="InterPro" id="IPR029021">
    <property type="entry name" value="Prot-tyrosine_phosphatase-like"/>
</dbReference>
<feature type="domain" description="Tyrosine-protein phosphatase" evidence="6">
    <location>
        <begin position="57"/>
        <end position="208"/>
    </location>
</feature>
<dbReference type="SUPFAM" id="SSF52799">
    <property type="entry name" value="(Phosphotyrosine protein) phosphatases II"/>
    <property type="match status" value="1"/>
</dbReference>
<keyword evidence="3" id="KW-0378">Hydrolase</keyword>
<dbReference type="RefSeq" id="XP_062656137.1">
    <property type="nucleotide sequence ID" value="XM_062804559.1"/>
</dbReference>
<dbReference type="InterPro" id="IPR020422">
    <property type="entry name" value="TYR_PHOSPHATASE_DUAL_dom"/>
</dbReference>
<dbReference type="InterPro" id="IPR000340">
    <property type="entry name" value="Dual-sp_phosphatase_cat-dom"/>
</dbReference>
<feature type="compositionally biased region" description="Basic and acidic residues" evidence="5">
    <location>
        <begin position="37"/>
        <end position="57"/>
    </location>
</feature>
<dbReference type="PROSITE" id="PS50056">
    <property type="entry name" value="TYR_PHOSPHATASE_2"/>
    <property type="match status" value="1"/>
</dbReference>
<evidence type="ECO:0000256" key="4">
    <source>
        <dbReference type="ARBA" id="ARBA00022912"/>
    </source>
</evidence>
<evidence type="ECO:0000259" key="7">
    <source>
        <dbReference type="PROSITE" id="PS50056"/>
    </source>
</evidence>
<dbReference type="AlphaFoldDB" id="A0AAE0LPD7"/>
<reference evidence="8" key="1">
    <citation type="journal article" date="2023" name="Mol. Phylogenet. Evol.">
        <title>Genome-scale phylogeny and comparative genomics of the fungal order Sordariales.</title>
        <authorList>
            <person name="Hensen N."/>
            <person name="Bonometti L."/>
            <person name="Westerberg I."/>
            <person name="Brannstrom I.O."/>
            <person name="Guillou S."/>
            <person name="Cros-Aarteil S."/>
            <person name="Calhoun S."/>
            <person name="Haridas S."/>
            <person name="Kuo A."/>
            <person name="Mondo S."/>
            <person name="Pangilinan J."/>
            <person name="Riley R."/>
            <person name="LaButti K."/>
            <person name="Andreopoulos B."/>
            <person name="Lipzen A."/>
            <person name="Chen C."/>
            <person name="Yan M."/>
            <person name="Daum C."/>
            <person name="Ng V."/>
            <person name="Clum A."/>
            <person name="Steindorff A."/>
            <person name="Ohm R.A."/>
            <person name="Martin F."/>
            <person name="Silar P."/>
            <person name="Natvig D.O."/>
            <person name="Lalanne C."/>
            <person name="Gautier V."/>
            <person name="Ament-Velasquez S.L."/>
            <person name="Kruys A."/>
            <person name="Hutchinson M.I."/>
            <person name="Powell A.J."/>
            <person name="Barry K."/>
            <person name="Miller A.N."/>
            <person name="Grigoriev I.V."/>
            <person name="Debuchy R."/>
            <person name="Gladieux P."/>
            <person name="Hiltunen Thoren M."/>
            <person name="Johannesson H."/>
        </authorList>
    </citation>
    <scope>NUCLEOTIDE SEQUENCE</scope>
    <source>
        <strain evidence="8">CBS 168.71</strain>
    </source>
</reference>
<keyword evidence="9" id="KW-1185">Reference proteome</keyword>
<comment type="caution">
    <text evidence="8">The sequence shown here is derived from an EMBL/GenBank/DDBJ whole genome shotgun (WGS) entry which is preliminary data.</text>
</comment>
<dbReference type="GO" id="GO:0005737">
    <property type="term" value="C:cytoplasm"/>
    <property type="evidence" value="ECO:0007669"/>
    <property type="project" value="TreeGrafter"/>
</dbReference>
<protein>
    <recommendedName>
        <fullName evidence="2">protein-tyrosine-phosphatase</fullName>
        <ecNumber evidence="2">3.1.3.48</ecNumber>
    </recommendedName>
</protein>
<evidence type="ECO:0000313" key="8">
    <source>
        <dbReference type="EMBL" id="KAK3292623.1"/>
    </source>
</evidence>
<dbReference type="Pfam" id="PF00782">
    <property type="entry name" value="DSPc"/>
    <property type="match status" value="1"/>
</dbReference>
<reference evidence="8" key="2">
    <citation type="submission" date="2023-06" db="EMBL/GenBank/DDBJ databases">
        <authorList>
            <consortium name="Lawrence Berkeley National Laboratory"/>
            <person name="Haridas S."/>
            <person name="Hensen N."/>
            <person name="Bonometti L."/>
            <person name="Westerberg I."/>
            <person name="Brannstrom I.O."/>
            <person name="Guillou S."/>
            <person name="Cros-Aarteil S."/>
            <person name="Calhoun S."/>
            <person name="Kuo A."/>
            <person name="Mondo S."/>
            <person name="Pangilinan J."/>
            <person name="Riley R."/>
            <person name="Labutti K."/>
            <person name="Andreopoulos B."/>
            <person name="Lipzen A."/>
            <person name="Chen C."/>
            <person name="Yanf M."/>
            <person name="Daum C."/>
            <person name="Ng V."/>
            <person name="Clum A."/>
            <person name="Steindorff A."/>
            <person name="Ohm R."/>
            <person name="Martin F."/>
            <person name="Silar P."/>
            <person name="Natvig D."/>
            <person name="Lalanne C."/>
            <person name="Gautier V."/>
            <person name="Ament-Velasquez S.L."/>
            <person name="Kruys A."/>
            <person name="Hutchinson M.I."/>
            <person name="Powell A.J."/>
            <person name="Barry K."/>
            <person name="Miller A.N."/>
            <person name="Grigoriev I.V."/>
            <person name="Debuchy R."/>
            <person name="Gladieux P."/>
            <person name="Thoren M.H."/>
            <person name="Johannesson H."/>
        </authorList>
    </citation>
    <scope>NUCLEOTIDE SEQUENCE</scope>
    <source>
        <strain evidence="8">CBS 168.71</strain>
    </source>
</reference>
<name>A0AAE0LPD7_9PEZI</name>
<dbReference type="EMBL" id="JAUEPN010000007">
    <property type="protein sequence ID" value="KAK3292623.1"/>
    <property type="molecule type" value="Genomic_DNA"/>
</dbReference>
<dbReference type="PANTHER" id="PTHR10159:SF519">
    <property type="entry name" value="DUAL SPECIFICITY PROTEIN PHOSPHATASE MPK3"/>
    <property type="match status" value="1"/>
</dbReference>
<dbReference type="PANTHER" id="PTHR10159">
    <property type="entry name" value="DUAL SPECIFICITY PROTEIN PHOSPHATASE"/>
    <property type="match status" value="1"/>
</dbReference>
<evidence type="ECO:0000256" key="5">
    <source>
        <dbReference type="SAM" id="MobiDB-lite"/>
    </source>
</evidence>
<dbReference type="Proteomes" id="UP001278766">
    <property type="component" value="Unassembled WGS sequence"/>
</dbReference>
<dbReference type="GO" id="GO:0004725">
    <property type="term" value="F:protein tyrosine phosphatase activity"/>
    <property type="evidence" value="ECO:0007669"/>
    <property type="project" value="UniProtKB-EC"/>
</dbReference>
<evidence type="ECO:0000256" key="2">
    <source>
        <dbReference type="ARBA" id="ARBA00013064"/>
    </source>
</evidence>
<accession>A0AAE0LPD7</accession>
<dbReference type="EC" id="3.1.3.48" evidence="2"/>
<organism evidence="8 9">
    <name type="scientific">Chaetomium fimeti</name>
    <dbReference type="NCBI Taxonomy" id="1854472"/>
    <lineage>
        <taxon>Eukaryota</taxon>
        <taxon>Fungi</taxon>
        <taxon>Dikarya</taxon>
        <taxon>Ascomycota</taxon>
        <taxon>Pezizomycotina</taxon>
        <taxon>Sordariomycetes</taxon>
        <taxon>Sordariomycetidae</taxon>
        <taxon>Sordariales</taxon>
        <taxon>Chaetomiaceae</taxon>
        <taxon>Chaetomium</taxon>
    </lineage>
</organism>
<comment type="similarity">
    <text evidence="1">Belongs to the protein-tyrosine phosphatase family. Non-receptor class dual specificity subfamily.</text>
</comment>
<evidence type="ECO:0000313" key="9">
    <source>
        <dbReference type="Proteomes" id="UP001278766"/>
    </source>
</evidence>
<evidence type="ECO:0000256" key="1">
    <source>
        <dbReference type="ARBA" id="ARBA00008601"/>
    </source>
</evidence>
<dbReference type="CDD" id="cd14498">
    <property type="entry name" value="DSP"/>
    <property type="match status" value="1"/>
</dbReference>
<dbReference type="Gene3D" id="3.90.190.10">
    <property type="entry name" value="Protein tyrosine phosphatase superfamily"/>
    <property type="match status" value="1"/>
</dbReference>
<feature type="domain" description="Tyrosine specific protein phosphatases" evidence="7">
    <location>
        <begin position="123"/>
        <end position="187"/>
    </location>
</feature>
<gene>
    <name evidence="8" type="ORF">B0H64DRAFT_407184</name>
</gene>
<dbReference type="PROSITE" id="PS50054">
    <property type="entry name" value="TYR_PHOSPHATASE_DUAL"/>
    <property type="match status" value="1"/>
</dbReference>
<evidence type="ECO:0000259" key="6">
    <source>
        <dbReference type="PROSITE" id="PS50054"/>
    </source>
</evidence>
<proteinExistence type="inferred from homology"/>
<dbReference type="GeneID" id="87841507"/>
<dbReference type="SMART" id="SM00195">
    <property type="entry name" value="DSPc"/>
    <property type="match status" value="1"/>
</dbReference>